<gene>
    <name evidence="1" type="ORF">QX233_21060</name>
</gene>
<evidence type="ECO:0000313" key="1">
    <source>
        <dbReference type="EMBL" id="MDN4014963.1"/>
    </source>
</evidence>
<organism evidence="1 2">
    <name type="scientific">Chryseobacterium gambrini</name>
    <dbReference type="NCBI Taxonomy" id="373672"/>
    <lineage>
        <taxon>Bacteria</taxon>
        <taxon>Pseudomonadati</taxon>
        <taxon>Bacteroidota</taxon>
        <taxon>Flavobacteriia</taxon>
        <taxon>Flavobacteriales</taxon>
        <taxon>Weeksellaceae</taxon>
        <taxon>Chryseobacterium group</taxon>
        <taxon>Chryseobacterium</taxon>
    </lineage>
</organism>
<dbReference type="EMBL" id="JAUHGV010000042">
    <property type="protein sequence ID" value="MDN4014963.1"/>
    <property type="molecule type" value="Genomic_DNA"/>
</dbReference>
<reference evidence="1" key="1">
    <citation type="submission" date="2023-06" db="EMBL/GenBank/DDBJ databases">
        <title>Two Chryseobacterium gambrini strains from China.</title>
        <authorList>
            <person name="Zeng J."/>
            <person name="Wu Y."/>
        </authorList>
    </citation>
    <scope>NUCLEOTIDE SEQUENCE</scope>
    <source>
        <strain evidence="1">SQ219</strain>
    </source>
</reference>
<dbReference type="Proteomes" id="UP001225933">
    <property type="component" value="Unassembled WGS sequence"/>
</dbReference>
<proteinExistence type="predicted"/>
<evidence type="ECO:0000313" key="2">
    <source>
        <dbReference type="Proteomes" id="UP001225933"/>
    </source>
</evidence>
<sequence length="69" mass="8298">MNKKIQKIKTPDCHRFYADLLEKKCFEKKEVRGIIMKKKNLFYKDTELLNQLNFGIPDKNRALQKEIIV</sequence>
<accession>A0AAJ1RBF1</accession>
<protein>
    <submittedName>
        <fullName evidence="1">Uncharacterized protein</fullName>
    </submittedName>
</protein>
<comment type="caution">
    <text evidence="1">The sequence shown here is derived from an EMBL/GenBank/DDBJ whole genome shotgun (WGS) entry which is preliminary data.</text>
</comment>
<name>A0AAJ1RBF1_9FLAO</name>
<dbReference type="AlphaFoldDB" id="A0AAJ1RBF1"/>